<dbReference type="PROSITE" id="PS00217">
    <property type="entry name" value="SUGAR_TRANSPORT_2"/>
    <property type="match status" value="2"/>
</dbReference>
<feature type="transmembrane region" description="Helical" evidence="8">
    <location>
        <begin position="760"/>
        <end position="779"/>
    </location>
</feature>
<dbReference type="PROSITE" id="PS00216">
    <property type="entry name" value="SUGAR_TRANSPORT_1"/>
    <property type="match status" value="2"/>
</dbReference>
<evidence type="ECO:0000256" key="2">
    <source>
        <dbReference type="ARBA" id="ARBA00010992"/>
    </source>
</evidence>
<feature type="transmembrane region" description="Helical" evidence="8">
    <location>
        <begin position="175"/>
        <end position="193"/>
    </location>
</feature>
<feature type="domain" description="Major facilitator superfamily (MFS) profile" evidence="9">
    <location>
        <begin position="531"/>
        <end position="955"/>
    </location>
</feature>
<accession>A0A371HGX1</accession>
<feature type="transmembrane region" description="Helical" evidence="8">
    <location>
        <begin position="868"/>
        <end position="889"/>
    </location>
</feature>
<feature type="transmembrane region" description="Helical" evidence="8">
    <location>
        <begin position="526"/>
        <end position="544"/>
    </location>
</feature>
<dbReference type="InterPro" id="IPR003663">
    <property type="entry name" value="Sugar/inositol_transpt"/>
</dbReference>
<feature type="transmembrane region" description="Helical" evidence="8">
    <location>
        <begin position="44"/>
        <end position="64"/>
    </location>
</feature>
<evidence type="ECO:0000313" key="10">
    <source>
        <dbReference type="EMBL" id="RDY01962.1"/>
    </source>
</evidence>
<evidence type="ECO:0000256" key="1">
    <source>
        <dbReference type="ARBA" id="ARBA00004141"/>
    </source>
</evidence>
<gene>
    <name evidence="10" type="ORF">CR513_14645</name>
</gene>
<dbReference type="PRINTS" id="PR00171">
    <property type="entry name" value="SUGRTRNSPORT"/>
</dbReference>
<keyword evidence="4" id="KW-0762">Sugar transport</keyword>
<name>A0A371HGX1_MUCPR</name>
<feature type="transmembrane region" description="Helical" evidence="8">
    <location>
        <begin position="458"/>
        <end position="476"/>
    </location>
</feature>
<dbReference type="SUPFAM" id="SSF103473">
    <property type="entry name" value="MFS general substrate transporter"/>
    <property type="match status" value="2"/>
</dbReference>
<dbReference type="PROSITE" id="PS50850">
    <property type="entry name" value="MFS"/>
    <property type="match status" value="2"/>
</dbReference>
<feature type="transmembrane region" description="Helical" evidence="8">
    <location>
        <begin position="140"/>
        <end position="163"/>
    </location>
</feature>
<dbReference type="OrthoDB" id="6612291at2759"/>
<dbReference type="InterPro" id="IPR050549">
    <property type="entry name" value="MFS_Trehalose_Transporter"/>
</dbReference>
<dbReference type="FunFam" id="1.20.1250.20:FF:000043">
    <property type="entry name" value="sugar transporter ERD6-like 6"/>
    <property type="match status" value="2"/>
</dbReference>
<feature type="transmembrane region" description="Helical" evidence="8">
    <location>
        <begin position="347"/>
        <end position="369"/>
    </location>
</feature>
<evidence type="ECO:0000256" key="4">
    <source>
        <dbReference type="ARBA" id="ARBA00022597"/>
    </source>
</evidence>
<dbReference type="AlphaFoldDB" id="A0A371HGX1"/>
<reference evidence="10" key="1">
    <citation type="submission" date="2018-05" db="EMBL/GenBank/DDBJ databases">
        <title>Draft genome of Mucuna pruriens seed.</title>
        <authorList>
            <person name="Nnadi N.E."/>
            <person name="Vos R."/>
            <person name="Hasami M.H."/>
            <person name="Devisetty U.K."/>
            <person name="Aguiy J.C."/>
        </authorList>
    </citation>
    <scope>NUCLEOTIDE SEQUENCE [LARGE SCALE GENOMIC DNA]</scope>
    <source>
        <strain evidence="10">JCA_2017</strain>
    </source>
</reference>
<feature type="transmembrane region" description="Helical" evidence="8">
    <location>
        <begin position="389"/>
        <end position="414"/>
    </location>
</feature>
<dbReference type="CDD" id="cd17358">
    <property type="entry name" value="MFS_GLUT6_8_Class3_like"/>
    <property type="match status" value="2"/>
</dbReference>
<dbReference type="Pfam" id="PF00083">
    <property type="entry name" value="Sugar_tr"/>
    <property type="match status" value="2"/>
</dbReference>
<dbReference type="EMBL" id="QJKJ01002634">
    <property type="protein sequence ID" value="RDY01962.1"/>
    <property type="molecule type" value="Genomic_DNA"/>
</dbReference>
<dbReference type="InterPro" id="IPR044775">
    <property type="entry name" value="MFS_ERD6/Tret1-like"/>
</dbReference>
<feature type="transmembrane region" description="Helical" evidence="8">
    <location>
        <begin position="799"/>
        <end position="820"/>
    </location>
</feature>
<keyword evidence="6 8" id="KW-1133">Transmembrane helix</keyword>
<keyword evidence="11" id="KW-1185">Reference proteome</keyword>
<protein>
    <submittedName>
        <fullName evidence="10">Sugar transporter ERD6-like 6</fullName>
    </submittedName>
</protein>
<dbReference type="STRING" id="157652.A0A371HGX1"/>
<dbReference type="GO" id="GO:0051119">
    <property type="term" value="F:sugar transmembrane transporter activity"/>
    <property type="evidence" value="ECO:0007669"/>
    <property type="project" value="InterPro"/>
</dbReference>
<keyword evidence="7 8" id="KW-0472">Membrane</keyword>
<feature type="transmembrane region" description="Helical" evidence="8">
    <location>
        <begin position="280"/>
        <end position="305"/>
    </location>
</feature>
<feature type="transmembrane region" description="Helical" evidence="8">
    <location>
        <begin position="654"/>
        <end position="673"/>
    </location>
</feature>
<dbReference type="NCBIfam" id="TIGR00879">
    <property type="entry name" value="SP"/>
    <property type="match status" value="2"/>
</dbReference>
<dbReference type="InterPro" id="IPR005829">
    <property type="entry name" value="Sugar_transporter_CS"/>
</dbReference>
<feature type="transmembrane region" description="Helical" evidence="8">
    <location>
        <begin position="199"/>
        <end position="220"/>
    </location>
</feature>
<feature type="transmembrane region" description="Helical" evidence="8">
    <location>
        <begin position="596"/>
        <end position="614"/>
    </location>
</feature>
<dbReference type="InterPro" id="IPR005828">
    <property type="entry name" value="MFS_sugar_transport-like"/>
</dbReference>
<dbReference type="InterPro" id="IPR036259">
    <property type="entry name" value="MFS_trans_sf"/>
</dbReference>
<dbReference type="PANTHER" id="PTHR48021">
    <property type="match status" value="1"/>
</dbReference>
<evidence type="ECO:0000256" key="7">
    <source>
        <dbReference type="ARBA" id="ARBA00023136"/>
    </source>
</evidence>
<organism evidence="10 11">
    <name type="scientific">Mucuna pruriens</name>
    <name type="common">Velvet bean</name>
    <name type="synonym">Dolichos pruriens</name>
    <dbReference type="NCBI Taxonomy" id="157652"/>
    <lineage>
        <taxon>Eukaryota</taxon>
        <taxon>Viridiplantae</taxon>
        <taxon>Streptophyta</taxon>
        <taxon>Embryophyta</taxon>
        <taxon>Tracheophyta</taxon>
        <taxon>Spermatophyta</taxon>
        <taxon>Magnoliopsida</taxon>
        <taxon>eudicotyledons</taxon>
        <taxon>Gunneridae</taxon>
        <taxon>Pentapetalae</taxon>
        <taxon>rosids</taxon>
        <taxon>fabids</taxon>
        <taxon>Fabales</taxon>
        <taxon>Fabaceae</taxon>
        <taxon>Papilionoideae</taxon>
        <taxon>50 kb inversion clade</taxon>
        <taxon>NPAAA clade</taxon>
        <taxon>indigoferoid/millettioid clade</taxon>
        <taxon>Phaseoleae</taxon>
        <taxon>Mucuna</taxon>
    </lineage>
</organism>
<feature type="transmembrane region" description="Helical" evidence="8">
    <location>
        <begin position="827"/>
        <end position="848"/>
    </location>
</feature>
<feature type="transmembrane region" description="Helical" evidence="8">
    <location>
        <begin position="901"/>
        <end position="921"/>
    </location>
</feature>
<feature type="transmembrane region" description="Helical" evidence="8">
    <location>
        <begin position="620"/>
        <end position="642"/>
    </location>
</feature>
<feature type="transmembrane region" description="Helical" evidence="8">
    <location>
        <begin position="116"/>
        <end position="134"/>
    </location>
</feature>
<comment type="caution">
    <text evidence="10">The sequence shown here is derived from an EMBL/GenBank/DDBJ whole genome shotgun (WGS) entry which is preliminary data.</text>
</comment>
<proteinExistence type="inferred from homology"/>
<evidence type="ECO:0000256" key="3">
    <source>
        <dbReference type="ARBA" id="ARBA00022448"/>
    </source>
</evidence>
<dbReference type="PANTHER" id="PTHR48021:SF1">
    <property type="entry name" value="GH07001P-RELATED"/>
    <property type="match status" value="1"/>
</dbReference>
<feature type="transmembrane region" description="Helical" evidence="8">
    <location>
        <begin position="84"/>
        <end position="104"/>
    </location>
</feature>
<evidence type="ECO:0000256" key="5">
    <source>
        <dbReference type="ARBA" id="ARBA00022692"/>
    </source>
</evidence>
<evidence type="ECO:0000313" key="11">
    <source>
        <dbReference type="Proteomes" id="UP000257109"/>
    </source>
</evidence>
<feature type="domain" description="Major facilitator superfamily (MFS) profile" evidence="9">
    <location>
        <begin position="51"/>
        <end position="480"/>
    </location>
</feature>
<feature type="transmembrane region" description="Helical" evidence="8">
    <location>
        <begin position="320"/>
        <end position="340"/>
    </location>
</feature>
<feature type="transmembrane region" description="Helical" evidence="8">
    <location>
        <begin position="679"/>
        <end position="700"/>
    </location>
</feature>
<feature type="transmembrane region" description="Helical" evidence="8">
    <location>
        <begin position="933"/>
        <end position="951"/>
    </location>
</feature>
<evidence type="ECO:0000256" key="8">
    <source>
        <dbReference type="SAM" id="Phobius"/>
    </source>
</evidence>
<dbReference type="GO" id="GO:0016020">
    <property type="term" value="C:membrane"/>
    <property type="evidence" value="ECO:0007669"/>
    <property type="project" value="UniProtKB-SubCell"/>
</dbReference>
<dbReference type="Proteomes" id="UP000257109">
    <property type="component" value="Unassembled WGS sequence"/>
</dbReference>
<keyword evidence="5 8" id="KW-0812">Transmembrane</keyword>
<comment type="subcellular location">
    <subcellularLocation>
        <location evidence="1">Membrane</location>
        <topology evidence="1">Multi-pass membrane protein</topology>
    </subcellularLocation>
</comment>
<dbReference type="InterPro" id="IPR020846">
    <property type="entry name" value="MFS_dom"/>
</dbReference>
<sequence>MSFREESGDARDLQKPFLHTGSWYKMGSRQSSIMGSSTQVIRDGSVSVLFCVLIVALGPIQFGFTCGYSSPTQGAIVRDLKLSVSEFSLFGSLSNVGAMVGAIASGQIAEYIGRKGSLMIAAIPNIIGWLAISFAKDSSFLFMGRLLEGFGVGIISYVVPVYIAEIAPQNMRGGLGSVNQLSVTIGIMLAYLLGLFVNWRVLAILGILPCTVLIPGLFFIPESPRWLAKMGMTDEFETSLQVLRGFDTDISVEVHEIKRSVASTGRRATIRFADLKRKRYWFPLMVGIGLLVLQQLSGINGVLFYSTTIFANAGISSSDAATVGLGTIQVIATGIATWLVDRSGRRLLLIISSSIMTVSLLIVSVAFYLEVGNSNGVVSQDSHLYSIMGILSVVGLVVMVIGFSLGVGPIPWLIMSEILPVDIKGLAGSIATMGNWLMSWVITMTANLLLNWSRGGTFTIYTVVTAFSVAFIAIWVPETKGRTLEEIHSREELEKPFLHTGSWYKMSSRQSSIMGSSTQVIRVDSVSVLFCVLIVALGPIQFGFTTGYSSPTQMAIVRDLKLSVSEFSLFGSLSNVGAMVGAIVSGQVAEYIGRKGSLMIASIPNIIGWLAISFAKDSSFLFMGRLLEGFGVGIISYVVPVYIAEIAPQNMRGFLGSVYQLSVTIGIMLAYLLGLLVNWRVLAILGIFPCTVLIPGLFFIPESPRWLAKMGMTDEFETSLRVLRGFDTDISVEVHEIKRSVASTGRRVTIQFADLKRRKYWFPLMVGIGLLALQNLSGINGVLFYSTTIFANAGISSSNAATVGLGTIQVIATGIATWLVDKSGRRLLLIISSSVTTVSLLIVSIAFYLEGIVSEDSHLYNIMGTLSVVGLVVLVIGFSLGLGPIPWLIMSEILPVNIKGLAGSLATLGNYLTSWVITMTANLLLNWSSGGTFTIYTVVAAFTIAFTAIWVPETKGRTLEEIQSSFR</sequence>
<evidence type="ECO:0000259" key="9">
    <source>
        <dbReference type="PROSITE" id="PS50850"/>
    </source>
</evidence>
<dbReference type="Gene3D" id="1.20.1250.20">
    <property type="entry name" value="MFS general substrate transporter like domains"/>
    <property type="match status" value="2"/>
</dbReference>
<evidence type="ECO:0000256" key="6">
    <source>
        <dbReference type="ARBA" id="ARBA00022989"/>
    </source>
</evidence>
<comment type="similarity">
    <text evidence="2">Belongs to the major facilitator superfamily. Sugar transporter (TC 2.A.1.1) family.</text>
</comment>
<feature type="transmembrane region" description="Helical" evidence="8">
    <location>
        <begin position="426"/>
        <end position="446"/>
    </location>
</feature>
<keyword evidence="3" id="KW-0813">Transport</keyword>
<feature type="transmembrane region" description="Helical" evidence="8">
    <location>
        <begin position="564"/>
        <end position="584"/>
    </location>
</feature>